<dbReference type="PANTHER" id="PTHR22891">
    <property type="entry name" value="EUKARYOTIC TRANSLATION INITIATION FACTOR 2C"/>
    <property type="match status" value="1"/>
</dbReference>
<dbReference type="WBParaSite" id="PSU_v2.g1918.t1">
    <property type="protein sequence ID" value="PSU_v2.g1918.t1"/>
    <property type="gene ID" value="PSU_v2.g1918"/>
</dbReference>
<dbReference type="Pfam" id="PF02171">
    <property type="entry name" value="Piwi"/>
    <property type="match status" value="2"/>
</dbReference>
<proteinExistence type="predicted"/>
<dbReference type="AlphaFoldDB" id="A0A914YJY4"/>
<keyword evidence="2" id="KW-1185">Reference proteome</keyword>
<dbReference type="GO" id="GO:0003676">
    <property type="term" value="F:nucleic acid binding"/>
    <property type="evidence" value="ECO:0007669"/>
    <property type="project" value="InterPro"/>
</dbReference>
<feature type="domain" description="Piwi" evidence="1">
    <location>
        <begin position="159"/>
        <end position="429"/>
    </location>
</feature>
<evidence type="ECO:0000313" key="2">
    <source>
        <dbReference type="Proteomes" id="UP000887577"/>
    </source>
</evidence>
<accession>A0A914YJY4</accession>
<evidence type="ECO:0000313" key="3">
    <source>
        <dbReference type="WBParaSite" id="PSU_v2.g1918.t1"/>
    </source>
</evidence>
<dbReference type="PROSITE" id="PS50822">
    <property type="entry name" value="PIWI"/>
    <property type="match status" value="1"/>
</dbReference>
<protein>
    <submittedName>
        <fullName evidence="3">Piwi domain-containing protein</fullName>
    </submittedName>
</protein>
<organism evidence="2 3">
    <name type="scientific">Panagrolaimus superbus</name>
    <dbReference type="NCBI Taxonomy" id="310955"/>
    <lineage>
        <taxon>Eukaryota</taxon>
        <taxon>Metazoa</taxon>
        <taxon>Ecdysozoa</taxon>
        <taxon>Nematoda</taxon>
        <taxon>Chromadorea</taxon>
        <taxon>Rhabditida</taxon>
        <taxon>Tylenchina</taxon>
        <taxon>Panagrolaimomorpha</taxon>
        <taxon>Panagrolaimoidea</taxon>
        <taxon>Panagrolaimidae</taxon>
        <taxon>Panagrolaimus</taxon>
    </lineage>
</organism>
<sequence length="462" mass="51820">MASGTVSKSKESFIGSLGNGLTLQRAQMRPHLTITDRIIQNPQIVYDLGFSVTPAFNGTWRTSGRFIRCGGASEWGLVRYGNSIEVKMRKFQNDYVNMCNSKGVEIPERPILIGTVDQRGLRYFFQEAKRLKVEFLVVISDKSIDIQDELKCLERHYEVATQNINANVANKAIGHGRAILENIIQKTNLKLGGTNYTIRHQQKFIDDAFGKNCLIIGVSLSHSGAVDDVQRARGAESTSLSAVGYAANTGIDPFEFIGDYLPNNPHRSEILDLIPGIIQATINKFHQNRNMFPSSMLLYFNGSSEGDFLILKRFEIPLVFKKMIGIIGHKLPLTVIIRQRINISHAGTGLVHFKINEFYLNFQSAIQGTARTPKYTIIHNDNINVGMDAIQHITYYLCFCHRIGNSATSLPSPVYVASAYAQRGTKMYRGMEKIGVTPNPDDIAENWIYDTSVFFRNKRIVA</sequence>
<dbReference type="SMART" id="SM00950">
    <property type="entry name" value="Piwi"/>
    <property type="match status" value="1"/>
</dbReference>
<dbReference type="Gene3D" id="3.40.50.2300">
    <property type="match status" value="1"/>
</dbReference>
<dbReference type="SUPFAM" id="SSF53098">
    <property type="entry name" value="Ribonuclease H-like"/>
    <property type="match status" value="1"/>
</dbReference>
<reference evidence="3" key="1">
    <citation type="submission" date="2022-11" db="UniProtKB">
        <authorList>
            <consortium name="WormBaseParasite"/>
        </authorList>
    </citation>
    <scope>IDENTIFICATION</scope>
</reference>
<evidence type="ECO:0000259" key="1">
    <source>
        <dbReference type="PROSITE" id="PS50822"/>
    </source>
</evidence>
<dbReference type="InterPro" id="IPR036397">
    <property type="entry name" value="RNaseH_sf"/>
</dbReference>
<name>A0A914YJY4_9BILA</name>
<dbReference type="InterPro" id="IPR003165">
    <property type="entry name" value="Piwi"/>
</dbReference>
<dbReference type="Proteomes" id="UP000887577">
    <property type="component" value="Unplaced"/>
</dbReference>
<dbReference type="Gene3D" id="3.30.420.10">
    <property type="entry name" value="Ribonuclease H-like superfamily/Ribonuclease H"/>
    <property type="match status" value="2"/>
</dbReference>
<dbReference type="InterPro" id="IPR012337">
    <property type="entry name" value="RNaseH-like_sf"/>
</dbReference>